<dbReference type="FunFam" id="2.30.38.10:FF:000001">
    <property type="entry name" value="Non-ribosomal peptide synthetase PvdI"/>
    <property type="match status" value="1"/>
</dbReference>
<dbReference type="Pfam" id="PF00550">
    <property type="entry name" value="PP-binding"/>
    <property type="match status" value="1"/>
</dbReference>
<keyword evidence="2" id="KW-0596">Phosphopantetheine</keyword>
<evidence type="ECO:0000313" key="8">
    <source>
        <dbReference type="Proteomes" id="UP000035352"/>
    </source>
</evidence>
<name>A8KCJ2_9BURK</name>
<reference evidence="7" key="1">
    <citation type="journal article" date="2007" name="Environ. Microbiol.">
        <title>Identification of genes involved in the biosynthesis of the cytotoxic compound glidobactin from a soil bacterium.</title>
        <authorList>
            <person name="Schellenberg B."/>
            <person name="Bigler L."/>
            <person name="Dudler R."/>
        </authorList>
    </citation>
    <scope>NUCLEOTIDE SEQUENCE</scope>
    <source>
        <strain evidence="7">Type strain: K481-B101</strain>
    </source>
</reference>
<dbReference type="InterPro" id="IPR006162">
    <property type="entry name" value="Ppantetheine_attach_site"/>
</dbReference>
<gene>
    <name evidence="7" type="primary">glbF</name>
    <name evidence="6" type="ORF">AAW51_2386</name>
</gene>
<dbReference type="PANTHER" id="PTHR45527:SF14">
    <property type="entry name" value="PLIPASTATIN SYNTHASE SUBUNIT B"/>
    <property type="match status" value="1"/>
</dbReference>
<evidence type="ECO:0000256" key="3">
    <source>
        <dbReference type="ARBA" id="ARBA00022553"/>
    </source>
</evidence>
<evidence type="ECO:0000313" key="6">
    <source>
        <dbReference type="EMBL" id="AKJ29077.1"/>
    </source>
</evidence>
<dbReference type="KEGG" id="pbh:AAW51_2386"/>
<keyword evidence="3" id="KW-0597">Phosphoprotein</keyword>
<proteinExistence type="predicted"/>
<dbReference type="SUPFAM" id="SSF47336">
    <property type="entry name" value="ACP-like"/>
    <property type="match status" value="1"/>
</dbReference>
<dbReference type="InterPro" id="IPR010071">
    <property type="entry name" value="AA_adenyl_dom"/>
</dbReference>
<dbReference type="PANTHER" id="PTHR45527">
    <property type="entry name" value="NONRIBOSOMAL PEPTIDE SYNTHETASE"/>
    <property type="match status" value="1"/>
</dbReference>
<dbReference type="GO" id="GO:0072330">
    <property type="term" value="P:monocarboxylic acid biosynthetic process"/>
    <property type="evidence" value="ECO:0007669"/>
    <property type="project" value="UniProtKB-ARBA"/>
</dbReference>
<organism evidence="7">
    <name type="scientific">Caldimonas brevitalea</name>
    <dbReference type="NCBI Taxonomy" id="413882"/>
    <lineage>
        <taxon>Bacteria</taxon>
        <taxon>Pseudomonadati</taxon>
        <taxon>Pseudomonadota</taxon>
        <taxon>Betaproteobacteria</taxon>
        <taxon>Burkholderiales</taxon>
        <taxon>Sphaerotilaceae</taxon>
        <taxon>Caldimonas</taxon>
    </lineage>
</organism>
<dbReference type="SUPFAM" id="SSF52777">
    <property type="entry name" value="CoA-dependent acyltransferases"/>
    <property type="match status" value="2"/>
</dbReference>
<dbReference type="Pfam" id="PF13193">
    <property type="entry name" value="AMP-binding_C"/>
    <property type="match status" value="1"/>
</dbReference>
<dbReference type="Gene3D" id="3.30.559.30">
    <property type="entry name" value="Nonribosomal peptide synthetase, condensation domain"/>
    <property type="match status" value="1"/>
</dbReference>
<dbReference type="Gene3D" id="3.40.50.1820">
    <property type="entry name" value="alpha/beta hydrolase"/>
    <property type="match status" value="1"/>
</dbReference>
<dbReference type="Pfam" id="PF00668">
    <property type="entry name" value="Condensation"/>
    <property type="match status" value="1"/>
</dbReference>
<dbReference type="InterPro" id="IPR020845">
    <property type="entry name" value="AMP-binding_CS"/>
</dbReference>
<dbReference type="FunFam" id="3.40.50.980:FF:000001">
    <property type="entry name" value="Non-ribosomal peptide synthetase"/>
    <property type="match status" value="1"/>
</dbReference>
<dbReference type="FunFam" id="3.30.300.30:FF:000010">
    <property type="entry name" value="Enterobactin synthetase component F"/>
    <property type="match status" value="1"/>
</dbReference>
<accession>A8KCJ2</accession>
<dbReference type="InterPro" id="IPR009081">
    <property type="entry name" value="PP-bd_ACP"/>
</dbReference>
<evidence type="ECO:0000313" key="7">
    <source>
        <dbReference type="EMBL" id="CAL80824.1"/>
    </source>
</evidence>
<dbReference type="PROSITE" id="PS00455">
    <property type="entry name" value="AMP_BINDING"/>
    <property type="match status" value="1"/>
</dbReference>
<dbReference type="GO" id="GO:0005829">
    <property type="term" value="C:cytosol"/>
    <property type="evidence" value="ECO:0007669"/>
    <property type="project" value="TreeGrafter"/>
</dbReference>
<dbReference type="GO" id="GO:0044550">
    <property type="term" value="P:secondary metabolite biosynthetic process"/>
    <property type="evidence" value="ECO:0007669"/>
    <property type="project" value="UniProtKB-ARBA"/>
</dbReference>
<evidence type="ECO:0000256" key="4">
    <source>
        <dbReference type="SAM" id="MobiDB-lite"/>
    </source>
</evidence>
<dbReference type="RefSeq" id="WP_083438240.1">
    <property type="nucleotide sequence ID" value="NZ_CP011371.1"/>
</dbReference>
<dbReference type="GO" id="GO:0031177">
    <property type="term" value="F:phosphopantetheine binding"/>
    <property type="evidence" value="ECO:0007669"/>
    <property type="project" value="InterPro"/>
</dbReference>
<dbReference type="SMART" id="SM00823">
    <property type="entry name" value="PKS_PP"/>
    <property type="match status" value="1"/>
</dbReference>
<dbReference type="STRING" id="413882.AAW51_2386"/>
<dbReference type="FunFam" id="3.40.50.980:FF:000002">
    <property type="entry name" value="Enterobactin synthetase component F"/>
    <property type="match status" value="1"/>
</dbReference>
<dbReference type="PATRIC" id="fig|413882.6.peg.2498"/>
<dbReference type="InterPro" id="IPR001242">
    <property type="entry name" value="Condensation_dom"/>
</dbReference>
<dbReference type="AlphaFoldDB" id="A8KCJ2"/>
<dbReference type="InterPro" id="IPR023213">
    <property type="entry name" value="CAT-like_dom_sf"/>
</dbReference>
<dbReference type="Pfam" id="PF00501">
    <property type="entry name" value="AMP-binding"/>
    <property type="match status" value="1"/>
</dbReference>
<dbReference type="FunFam" id="3.40.50.12780:FF:000012">
    <property type="entry name" value="Non-ribosomal peptide synthetase"/>
    <property type="match status" value="1"/>
</dbReference>
<dbReference type="SUPFAM" id="SSF56801">
    <property type="entry name" value="Acetyl-CoA synthetase-like"/>
    <property type="match status" value="1"/>
</dbReference>
<dbReference type="EMBL" id="AM412319">
    <property type="protein sequence ID" value="CAL80824.1"/>
    <property type="molecule type" value="Genomic_DNA"/>
</dbReference>
<dbReference type="GO" id="GO:0003824">
    <property type="term" value="F:catalytic activity"/>
    <property type="evidence" value="ECO:0007669"/>
    <property type="project" value="InterPro"/>
</dbReference>
<feature type="region of interest" description="Disordered" evidence="4">
    <location>
        <begin position="1062"/>
        <end position="1083"/>
    </location>
</feature>
<dbReference type="InterPro" id="IPR029058">
    <property type="entry name" value="AB_hydrolase_fold"/>
</dbReference>
<dbReference type="Gene3D" id="2.30.38.10">
    <property type="entry name" value="Luciferase, Domain 3"/>
    <property type="match status" value="1"/>
</dbReference>
<comment type="cofactor">
    <cofactor evidence="1">
        <name>pantetheine 4'-phosphate</name>
        <dbReference type="ChEBI" id="CHEBI:47942"/>
    </cofactor>
</comment>
<dbReference type="InterPro" id="IPR000873">
    <property type="entry name" value="AMP-dep_synth/lig_dom"/>
</dbReference>
<dbReference type="Gene3D" id="3.30.300.30">
    <property type="match status" value="1"/>
</dbReference>
<dbReference type="Gene3D" id="3.30.559.10">
    <property type="entry name" value="Chloramphenicol acetyltransferase-like domain"/>
    <property type="match status" value="1"/>
</dbReference>
<dbReference type="GO" id="GO:0043041">
    <property type="term" value="P:amino acid activation for nonribosomal peptide biosynthetic process"/>
    <property type="evidence" value="ECO:0007669"/>
    <property type="project" value="TreeGrafter"/>
</dbReference>
<feature type="compositionally biased region" description="Basic and acidic residues" evidence="4">
    <location>
        <begin position="1073"/>
        <end position="1083"/>
    </location>
</feature>
<evidence type="ECO:0000256" key="2">
    <source>
        <dbReference type="ARBA" id="ARBA00022450"/>
    </source>
</evidence>
<protein>
    <submittedName>
        <fullName evidence="7">NRPS module protein</fullName>
    </submittedName>
    <submittedName>
        <fullName evidence="6">Non-ribosomal peptide synthetase</fullName>
    </submittedName>
</protein>
<dbReference type="PROSITE" id="PS00012">
    <property type="entry name" value="PHOSPHOPANTETHEINE"/>
    <property type="match status" value="1"/>
</dbReference>
<dbReference type="EMBL" id="CP011371">
    <property type="protein sequence ID" value="AKJ29077.1"/>
    <property type="molecule type" value="Genomic_DNA"/>
</dbReference>
<dbReference type="InterPro" id="IPR020806">
    <property type="entry name" value="PKS_PP-bd"/>
</dbReference>
<dbReference type="PROSITE" id="PS50075">
    <property type="entry name" value="CARRIER"/>
    <property type="match status" value="1"/>
</dbReference>
<reference evidence="6 8" key="2">
    <citation type="submission" date="2015-05" db="EMBL/GenBank/DDBJ databases">
        <authorList>
            <person name="Tang B."/>
            <person name="Yu Y."/>
        </authorList>
    </citation>
    <scope>NUCLEOTIDE SEQUENCE [LARGE SCALE GENOMIC DNA]</scope>
    <source>
        <strain evidence="6 8">DSM 7029</strain>
    </source>
</reference>
<evidence type="ECO:0000256" key="1">
    <source>
        <dbReference type="ARBA" id="ARBA00001957"/>
    </source>
</evidence>
<dbReference type="InterPro" id="IPR045851">
    <property type="entry name" value="AMP-bd_C_sf"/>
</dbReference>
<feature type="domain" description="Carrier" evidence="5">
    <location>
        <begin position="983"/>
        <end position="1058"/>
    </location>
</feature>
<dbReference type="InterPro" id="IPR025110">
    <property type="entry name" value="AMP-bd_C"/>
</dbReference>
<keyword evidence="8" id="KW-1185">Reference proteome</keyword>
<evidence type="ECO:0000259" key="5">
    <source>
        <dbReference type="PROSITE" id="PS50075"/>
    </source>
</evidence>
<dbReference type="InterPro" id="IPR036736">
    <property type="entry name" value="ACP-like_sf"/>
</dbReference>
<dbReference type="NCBIfam" id="TIGR01733">
    <property type="entry name" value="AA-adenyl-dom"/>
    <property type="match status" value="1"/>
</dbReference>
<sequence>MQANHNTPSYPLSPAQQEIWIAEQLNPGTGVYNTAGYADIRGPVDVARFGAALRQTMAEADCLRAVFHDHGEGPRQTPNDTMAWPFPLIDVSGEPDPQAAAEAWMQADLAQPPDFAHGPLFRMALFRAAPDRFFWYLCGHHLVADAFGLTLLMHRLAEIYSALMLQQAPPPAWFGKLEDMIAADRDYHTSDALEHDRTYWISRLAGCPEAVSLSTGTAAAAAAPPGKFHRQWAELPAATGDALRAIARDNGAGVPPLLIALVAAYLYRMTGQEDLVLGLPVTGRPGRELRRIPGMLANVLPLRFEMTPNLGFGALFQQTAREVRQALRHQRYRGETMLRDLQQAGAVARLYAHNVNVMAFDSEVWFAGHAGRTCNLSNGPVDDLSLTIYDDGEGKGLRIAFDAPAALYTEDELSGHRERFIRLANTLVADLGAPIAAVDLMAAEERQRLLTDWNVAEPSPRRTTLASLFEQQAGRAPDAVALVASEERLTYAALNERANRLAHHLIGLGVGPEDIVAVCLERSADLVVSLLAILKTGAAYLPLDPHYPAARLGFMLADARPAATVTTAGLASQAPGDGTRVHLDDPALVDALRRQPAHDPSDAERIRPLDPEHPAYVIYTSGSTGKPKGVVVPHQNVVRLLDSTEAWFGFGPGDVWTLFHSYAFDFSVWECWGALLRGGRLVVVPYEVSRSPAEFLRLLVHEGVTVLNQTPSAFQQLMQADRDDPTLGQRLQLRFVIFGGEALDVRRLQDWYTRHADTAPQLVNMYGITETTVHVSYLPVTREIAHGQAQHQIGHRIPDLRTYVLDAALRPVPVGATGELYVAGAGLARGYLGRPALTAQRFVADPFGASGSRMYRTGDLARWRADGGLDFLGRADEQVKVRGFRIELGEIALVLARHPAVAQAEVVVREDQPGDKRLVAYVVPAAGSSVDPQVVRAQAAAELPEHMVPAAVVVLDTLPLTANGKLDRGALPAPVFTSRSDRAPGSALEEAVCGLFAELLNVEAVGPDDSFFELGGDSLLAMRAINRLRTVFTVELSIRDLFSSPSVAALTRRIEALRLTENRPAPVPSSPADLRREADTVRS</sequence>
<dbReference type="FunFam" id="1.10.1200.10:FF:000016">
    <property type="entry name" value="Non-ribosomal peptide synthase"/>
    <property type="match status" value="1"/>
</dbReference>
<dbReference type="CDD" id="cd17643">
    <property type="entry name" value="A_NRPS_Cytc1-like"/>
    <property type="match status" value="1"/>
</dbReference>
<dbReference type="Gene3D" id="3.40.50.980">
    <property type="match status" value="2"/>
</dbReference>
<dbReference type="Proteomes" id="UP000035352">
    <property type="component" value="Chromosome"/>
</dbReference>
<dbReference type="OrthoDB" id="5480912at2"/>